<dbReference type="InterPro" id="IPR004358">
    <property type="entry name" value="Sig_transdc_His_kin-like_C"/>
</dbReference>
<dbReference type="AlphaFoldDB" id="A0A7U6GGQ5"/>
<dbReference type="RefSeq" id="WP_041064771.1">
    <property type="nucleotide sequence ID" value="NZ_AP012273.1"/>
</dbReference>
<dbReference type="PROSITE" id="PS50109">
    <property type="entry name" value="HIS_KIN"/>
    <property type="match status" value="1"/>
</dbReference>
<keyword evidence="8" id="KW-0067">ATP-binding</keyword>
<comment type="function">
    <text evidence="11">Member of the two-component regulatory system NtrB/NtrC, which controls expression of the nitrogen-regulated (ntr) genes in response to nitrogen limitation. Under conditions of nitrogen limitation, NtrB autophosphorylates and transfers the phosphoryl group to NtrC. In the presence of nitrogen, acts as a phosphatase that dephosphorylates and inactivates NtrC.</text>
</comment>
<feature type="domain" description="Histidine kinase" evidence="15">
    <location>
        <begin position="146"/>
        <end position="359"/>
    </location>
</feature>
<evidence type="ECO:0000256" key="8">
    <source>
        <dbReference type="ARBA" id="ARBA00022840"/>
    </source>
</evidence>
<keyword evidence="7" id="KW-0378">Hydrolase</keyword>
<sequence length="362" mass="39955">MTENTRVSTDALAAAIPAHQVTSLILFDRDLKILYMNPAAEMLLSVSARMARGLSLSQVIRCSRDVFDQHLGMVVESNQPITERGISLSLPDGHSITVDCTLAPVEFEDPETCVLAEIRRVDRQLRVTREEQLITQNLATRDLVRGMAHEIKNPLGGMRGAAQLLAMELGEDSELGDYTRIIVEEVDRLKSLVDQMLGSRQLPVMGAVNIHHILERVYTIVSSDPEHSIAFERDYDPSIPDLQADEGQLVQAILNIVQNAVQATGSKGTVLLQTRVLRQFTLAGVRHRLVLQINIVDDGPGIPQELQERVFYPMVSGKSEGTGLGLSLAQSMINRHGGLIEFTSTPGKTVFTIYLPLEQCNE</sequence>
<evidence type="ECO:0000256" key="6">
    <source>
        <dbReference type="ARBA" id="ARBA00022777"/>
    </source>
</evidence>
<dbReference type="CDD" id="cd00082">
    <property type="entry name" value="HisKA"/>
    <property type="match status" value="1"/>
</dbReference>
<dbReference type="Pfam" id="PF00989">
    <property type="entry name" value="PAS"/>
    <property type="match status" value="1"/>
</dbReference>
<dbReference type="SMART" id="SM00388">
    <property type="entry name" value="HisKA"/>
    <property type="match status" value="1"/>
</dbReference>
<organism evidence="16 17">
    <name type="scientific">Thiolapillus brandeum</name>
    <dbReference type="NCBI Taxonomy" id="1076588"/>
    <lineage>
        <taxon>Bacteria</taxon>
        <taxon>Pseudomonadati</taxon>
        <taxon>Pseudomonadota</taxon>
        <taxon>Gammaproteobacteria</taxon>
        <taxon>Chromatiales</taxon>
        <taxon>Sedimenticolaceae</taxon>
        <taxon>Thiolapillus</taxon>
    </lineage>
</organism>
<evidence type="ECO:0000256" key="12">
    <source>
        <dbReference type="ARBA" id="ARBA00039567"/>
    </source>
</evidence>
<dbReference type="Gene3D" id="3.30.565.10">
    <property type="entry name" value="Histidine kinase-like ATPase, C-terminal domain"/>
    <property type="match status" value="1"/>
</dbReference>
<dbReference type="SUPFAM" id="SSF55785">
    <property type="entry name" value="PYP-like sensor domain (PAS domain)"/>
    <property type="match status" value="1"/>
</dbReference>
<dbReference type="InterPro" id="IPR013767">
    <property type="entry name" value="PAS_fold"/>
</dbReference>
<keyword evidence="17" id="KW-1185">Reference proteome</keyword>
<dbReference type="Gene3D" id="1.10.287.130">
    <property type="match status" value="1"/>
</dbReference>
<dbReference type="KEGG" id="tbn:TBH_C0329"/>
<dbReference type="InterPro" id="IPR003594">
    <property type="entry name" value="HATPase_dom"/>
</dbReference>
<keyword evidence="10" id="KW-0535">Nitrogen fixation</keyword>
<keyword evidence="4 16" id="KW-0808">Transferase</keyword>
<evidence type="ECO:0000256" key="7">
    <source>
        <dbReference type="ARBA" id="ARBA00022801"/>
    </source>
</evidence>
<evidence type="ECO:0000256" key="5">
    <source>
        <dbReference type="ARBA" id="ARBA00022741"/>
    </source>
</evidence>
<evidence type="ECO:0000256" key="14">
    <source>
        <dbReference type="ARBA" id="ARBA00043094"/>
    </source>
</evidence>
<dbReference type="Pfam" id="PF02518">
    <property type="entry name" value="HATPase_c"/>
    <property type="match status" value="1"/>
</dbReference>
<keyword evidence="9" id="KW-0902">Two-component regulatory system</keyword>
<evidence type="ECO:0000256" key="1">
    <source>
        <dbReference type="ARBA" id="ARBA00000085"/>
    </source>
</evidence>
<keyword evidence="5" id="KW-0547">Nucleotide-binding</keyword>
<dbReference type="PANTHER" id="PTHR43065:SF16">
    <property type="entry name" value="SENSORY HISTIDINE KINASE_PHOSPHATASE NTRB"/>
    <property type="match status" value="1"/>
</dbReference>
<name>A0A7U6GGQ5_9GAMM</name>
<dbReference type="GO" id="GO:0016787">
    <property type="term" value="F:hydrolase activity"/>
    <property type="evidence" value="ECO:0007669"/>
    <property type="project" value="UniProtKB-KW"/>
</dbReference>
<evidence type="ECO:0000256" key="13">
    <source>
        <dbReference type="ARBA" id="ARBA00042313"/>
    </source>
</evidence>
<evidence type="ECO:0000256" key="11">
    <source>
        <dbReference type="ARBA" id="ARBA00037696"/>
    </source>
</evidence>
<evidence type="ECO:0000313" key="16">
    <source>
        <dbReference type="EMBL" id="BAO43275.1"/>
    </source>
</evidence>
<dbReference type="SUPFAM" id="SSF47384">
    <property type="entry name" value="Homodimeric domain of signal transducing histidine kinase"/>
    <property type="match status" value="1"/>
</dbReference>
<evidence type="ECO:0000313" key="17">
    <source>
        <dbReference type="Proteomes" id="UP000031631"/>
    </source>
</evidence>
<dbReference type="Proteomes" id="UP000031631">
    <property type="component" value="Chromosome"/>
</dbReference>
<dbReference type="GO" id="GO:0006355">
    <property type="term" value="P:regulation of DNA-templated transcription"/>
    <property type="evidence" value="ECO:0007669"/>
    <property type="project" value="InterPro"/>
</dbReference>
<evidence type="ECO:0000256" key="9">
    <source>
        <dbReference type="ARBA" id="ARBA00023012"/>
    </source>
</evidence>
<proteinExistence type="predicted"/>
<dbReference type="SMART" id="SM00387">
    <property type="entry name" value="HATPase_c"/>
    <property type="match status" value="1"/>
</dbReference>
<dbReference type="InterPro" id="IPR005467">
    <property type="entry name" value="His_kinase_dom"/>
</dbReference>
<evidence type="ECO:0000256" key="4">
    <source>
        <dbReference type="ARBA" id="ARBA00022679"/>
    </source>
</evidence>
<dbReference type="EMBL" id="AP012273">
    <property type="protein sequence ID" value="BAO43275.1"/>
    <property type="molecule type" value="Genomic_DNA"/>
</dbReference>
<dbReference type="EC" id="2.7.13.3" evidence="2"/>
<dbReference type="GO" id="GO:0005524">
    <property type="term" value="F:ATP binding"/>
    <property type="evidence" value="ECO:0007669"/>
    <property type="project" value="UniProtKB-KW"/>
</dbReference>
<dbReference type="CDD" id="cd00130">
    <property type="entry name" value="PAS"/>
    <property type="match status" value="1"/>
</dbReference>
<dbReference type="PANTHER" id="PTHR43065">
    <property type="entry name" value="SENSOR HISTIDINE KINASE"/>
    <property type="match status" value="1"/>
</dbReference>
<dbReference type="GO" id="GO:0000155">
    <property type="term" value="F:phosphorelay sensor kinase activity"/>
    <property type="evidence" value="ECO:0007669"/>
    <property type="project" value="InterPro"/>
</dbReference>
<dbReference type="InterPro" id="IPR036890">
    <property type="entry name" value="HATPase_C_sf"/>
</dbReference>
<evidence type="ECO:0000259" key="15">
    <source>
        <dbReference type="PROSITE" id="PS50109"/>
    </source>
</evidence>
<dbReference type="InterPro" id="IPR000014">
    <property type="entry name" value="PAS"/>
</dbReference>
<gene>
    <name evidence="16" type="ORF">TBH_C0329</name>
</gene>
<dbReference type="InterPro" id="IPR036097">
    <property type="entry name" value="HisK_dim/P_sf"/>
</dbReference>
<dbReference type="SUPFAM" id="SSF55874">
    <property type="entry name" value="ATPase domain of HSP90 chaperone/DNA topoisomerase II/histidine kinase"/>
    <property type="match status" value="1"/>
</dbReference>
<protein>
    <recommendedName>
        <fullName evidence="12">Sensory histidine kinase/phosphatase NtrB</fullName>
        <ecNumber evidence="2">2.7.13.3</ecNumber>
    </recommendedName>
    <alternativeName>
        <fullName evidence="13">Nitrogen regulation protein NR(II)</fullName>
    </alternativeName>
    <alternativeName>
        <fullName evidence="14">Nitrogen regulator II</fullName>
    </alternativeName>
</protein>
<keyword evidence="3" id="KW-0597">Phosphoprotein</keyword>
<evidence type="ECO:0000256" key="10">
    <source>
        <dbReference type="ARBA" id="ARBA00023231"/>
    </source>
</evidence>
<dbReference type="NCBIfam" id="NF008293">
    <property type="entry name" value="PRK11073.1"/>
    <property type="match status" value="1"/>
</dbReference>
<evidence type="ECO:0000256" key="2">
    <source>
        <dbReference type="ARBA" id="ARBA00012438"/>
    </source>
</evidence>
<dbReference type="Pfam" id="PF00512">
    <property type="entry name" value="HisKA"/>
    <property type="match status" value="1"/>
</dbReference>
<dbReference type="OrthoDB" id="9789238at2"/>
<comment type="catalytic activity">
    <reaction evidence="1">
        <text>ATP + protein L-histidine = ADP + protein N-phospho-L-histidine.</text>
        <dbReference type="EC" id="2.7.13.3"/>
    </reaction>
</comment>
<accession>A0A7U6GGQ5</accession>
<dbReference type="PRINTS" id="PR00344">
    <property type="entry name" value="BCTRLSENSOR"/>
</dbReference>
<dbReference type="Gene3D" id="3.30.450.20">
    <property type="entry name" value="PAS domain"/>
    <property type="match status" value="1"/>
</dbReference>
<dbReference type="InterPro" id="IPR003661">
    <property type="entry name" value="HisK_dim/P_dom"/>
</dbReference>
<dbReference type="InterPro" id="IPR035965">
    <property type="entry name" value="PAS-like_dom_sf"/>
</dbReference>
<evidence type="ECO:0000256" key="3">
    <source>
        <dbReference type="ARBA" id="ARBA00022553"/>
    </source>
</evidence>
<keyword evidence="6 16" id="KW-0418">Kinase</keyword>
<reference evidence="16 17" key="1">
    <citation type="journal article" date="2014" name="PLoS ONE">
        <title>Physiological and genomic features of a novel sulfur-oxidizing gammaproteobacterium belonging to a previously uncultivated symbiotic lineage isolated from a hydrothermal vent.</title>
        <authorList>
            <person name="Nunoura T."/>
            <person name="Takaki Y."/>
            <person name="Kazama H."/>
            <person name="Kakuta J."/>
            <person name="Shimamura S."/>
            <person name="Makita H."/>
            <person name="Hirai M."/>
            <person name="Miyazaki M."/>
            <person name="Takai K."/>
        </authorList>
    </citation>
    <scope>NUCLEOTIDE SEQUENCE [LARGE SCALE GENOMIC DNA]</scope>
    <source>
        <strain evidence="16 17">Hiromi1</strain>
    </source>
</reference>